<comment type="caution">
    <text evidence="1">The sequence shown here is derived from an EMBL/GenBank/DDBJ whole genome shotgun (WGS) entry which is preliminary data.</text>
</comment>
<protein>
    <submittedName>
        <fullName evidence="1">Uncharacterized protein</fullName>
    </submittedName>
</protein>
<name>A0ACC0Q306_RHOML</name>
<organism evidence="1 2">
    <name type="scientific">Rhododendron molle</name>
    <name type="common">Chinese azalea</name>
    <name type="synonym">Azalea mollis</name>
    <dbReference type="NCBI Taxonomy" id="49168"/>
    <lineage>
        <taxon>Eukaryota</taxon>
        <taxon>Viridiplantae</taxon>
        <taxon>Streptophyta</taxon>
        <taxon>Embryophyta</taxon>
        <taxon>Tracheophyta</taxon>
        <taxon>Spermatophyta</taxon>
        <taxon>Magnoliopsida</taxon>
        <taxon>eudicotyledons</taxon>
        <taxon>Gunneridae</taxon>
        <taxon>Pentapetalae</taxon>
        <taxon>asterids</taxon>
        <taxon>Ericales</taxon>
        <taxon>Ericaceae</taxon>
        <taxon>Ericoideae</taxon>
        <taxon>Rhodoreae</taxon>
        <taxon>Rhododendron</taxon>
    </lineage>
</organism>
<evidence type="ECO:0000313" key="1">
    <source>
        <dbReference type="EMBL" id="KAI8571786.1"/>
    </source>
</evidence>
<sequence length="179" mass="20119">MFPPENTCRNPGLFPCGLAWSKTYTKTKEKRGQVMTFRRWLHNLTGVVVHWDRWAKLEVELLARSREATQSRVLLECPLGWQWYLGDRVTRSFSVRSAWAASATRAEDGVLHSSRVAVHCAGYRLGEAPPTFSGLCSLCRPISGHQPKGGGGVRETGGWSWGSERRVQSTESRRPLYTG</sequence>
<accession>A0ACC0Q306</accession>
<gene>
    <name evidence="1" type="ORF">RHMOL_Rhmol01G0146000</name>
</gene>
<evidence type="ECO:0000313" key="2">
    <source>
        <dbReference type="Proteomes" id="UP001062846"/>
    </source>
</evidence>
<dbReference type="EMBL" id="CM046388">
    <property type="protein sequence ID" value="KAI8571786.1"/>
    <property type="molecule type" value="Genomic_DNA"/>
</dbReference>
<reference evidence="1" key="1">
    <citation type="submission" date="2022-02" db="EMBL/GenBank/DDBJ databases">
        <title>Plant Genome Project.</title>
        <authorList>
            <person name="Zhang R.-G."/>
        </authorList>
    </citation>
    <scope>NUCLEOTIDE SEQUENCE</scope>
    <source>
        <strain evidence="1">AT1</strain>
    </source>
</reference>
<proteinExistence type="predicted"/>
<keyword evidence="2" id="KW-1185">Reference proteome</keyword>
<dbReference type="Proteomes" id="UP001062846">
    <property type="component" value="Chromosome 1"/>
</dbReference>